<sequence>MILSAYRLLVRGKLEGMSNSTEDFLDFIAASPSSYHAAAEGARILEAAGFKRQAESERWSSTPGGHYLIRGGALMAWFVPEGASPDSGFHIIGSHTDSPGLVLKPQPDFSAAGWQQVAVEVYGGALLHTWFDRELTVAGQLVTKDGDRHLVNTGPLLRLPSLAIHLYRQDEFKPDRQQHMQPVLSVGDPETSILEVIAKQLGIDAGDIAAFNLITADAARGAVFGAGERFIAAGRMDNLSSVFASLRALTQAAGEYEGRDILVMAAFDHEEVGSNSRFGAAGPILDDVLGRTAGALGADAEDKQRMYARSSCVSADAAHSVHPNYASKHDPGHHPIIGQGPVTKINANQRYASNAVTISLWEAACERAGVPFQRFVGNNDVPCGSTIGPITATRLGIDTVDVGVPMLSMHSVREMVGERDQLWLAQALEAYLVG</sequence>
<evidence type="ECO:0000256" key="1">
    <source>
        <dbReference type="ARBA" id="ARBA00001947"/>
    </source>
</evidence>
<comment type="similarity">
    <text evidence="2 9">Belongs to the peptidase M18 family.</text>
</comment>
<dbReference type="InterPro" id="IPR001948">
    <property type="entry name" value="Peptidase_M18"/>
</dbReference>
<dbReference type="Pfam" id="PF02127">
    <property type="entry name" value="Peptidase_M18"/>
    <property type="match status" value="1"/>
</dbReference>
<comment type="caution">
    <text evidence="11">The sequence shown here is derived from an EMBL/GenBank/DDBJ whole genome shotgun (WGS) entry which is preliminary data.</text>
</comment>
<dbReference type="Proteomes" id="UP000315353">
    <property type="component" value="Unassembled WGS sequence"/>
</dbReference>
<evidence type="ECO:0000256" key="9">
    <source>
        <dbReference type="RuleBase" id="RU004386"/>
    </source>
</evidence>
<evidence type="ECO:0000256" key="3">
    <source>
        <dbReference type="ARBA" id="ARBA00022438"/>
    </source>
</evidence>
<dbReference type="AlphaFoldDB" id="A0AB73B5T4"/>
<keyword evidence="5 9" id="KW-0479">Metal-binding</keyword>
<protein>
    <recommendedName>
        <fullName evidence="10">M18 family aminopeptidase</fullName>
        <ecNumber evidence="10">3.4.11.-</ecNumber>
    </recommendedName>
</protein>
<evidence type="ECO:0000313" key="11">
    <source>
        <dbReference type="EMBL" id="GEB97109.1"/>
    </source>
</evidence>
<evidence type="ECO:0000256" key="8">
    <source>
        <dbReference type="ARBA" id="ARBA00023049"/>
    </source>
</evidence>
<accession>A0AB73B5T4</accession>
<keyword evidence="7 9" id="KW-0862">Zinc</keyword>
<comment type="cofactor">
    <cofactor evidence="1 10">
        <name>Zn(2+)</name>
        <dbReference type="ChEBI" id="CHEBI:29105"/>
    </cofactor>
</comment>
<dbReference type="GO" id="GO:0006508">
    <property type="term" value="P:proteolysis"/>
    <property type="evidence" value="ECO:0007669"/>
    <property type="project" value="UniProtKB-KW"/>
</dbReference>
<dbReference type="PANTHER" id="PTHR28570">
    <property type="entry name" value="ASPARTYL AMINOPEPTIDASE"/>
    <property type="match status" value="1"/>
</dbReference>
<proteinExistence type="inferred from homology"/>
<dbReference type="SUPFAM" id="SSF53187">
    <property type="entry name" value="Zn-dependent exopeptidases"/>
    <property type="match status" value="1"/>
</dbReference>
<dbReference type="PANTHER" id="PTHR28570:SF3">
    <property type="entry name" value="ASPARTYL AMINOPEPTIDASE"/>
    <property type="match status" value="1"/>
</dbReference>
<evidence type="ECO:0000256" key="4">
    <source>
        <dbReference type="ARBA" id="ARBA00022670"/>
    </source>
</evidence>
<evidence type="ECO:0000256" key="7">
    <source>
        <dbReference type="ARBA" id="ARBA00022833"/>
    </source>
</evidence>
<dbReference type="SUPFAM" id="SSF101821">
    <property type="entry name" value="Aminopeptidase/glucanase lid domain"/>
    <property type="match status" value="1"/>
</dbReference>
<keyword evidence="8 9" id="KW-0482">Metalloprotease</keyword>
<dbReference type="EMBL" id="BJNB01000006">
    <property type="protein sequence ID" value="GEB97109.1"/>
    <property type="molecule type" value="Genomic_DNA"/>
</dbReference>
<dbReference type="NCBIfam" id="NF002759">
    <property type="entry name" value="PRK02813.1"/>
    <property type="match status" value="1"/>
</dbReference>
<evidence type="ECO:0000256" key="2">
    <source>
        <dbReference type="ARBA" id="ARBA00008290"/>
    </source>
</evidence>
<keyword evidence="3 9" id="KW-0031">Aminopeptidase</keyword>
<evidence type="ECO:0000256" key="5">
    <source>
        <dbReference type="ARBA" id="ARBA00022723"/>
    </source>
</evidence>
<evidence type="ECO:0000313" key="12">
    <source>
        <dbReference type="Proteomes" id="UP000315353"/>
    </source>
</evidence>
<dbReference type="PRINTS" id="PR00932">
    <property type="entry name" value="AMINO1PTASE"/>
</dbReference>
<dbReference type="Gene3D" id="3.40.630.10">
    <property type="entry name" value="Zn peptidases"/>
    <property type="match status" value="1"/>
</dbReference>
<dbReference type="GO" id="GO:0005737">
    <property type="term" value="C:cytoplasm"/>
    <property type="evidence" value="ECO:0007669"/>
    <property type="project" value="UniProtKB-ARBA"/>
</dbReference>
<evidence type="ECO:0000256" key="10">
    <source>
        <dbReference type="RuleBase" id="RU004387"/>
    </source>
</evidence>
<name>A0AB73B5T4_CORFL</name>
<evidence type="ECO:0000256" key="6">
    <source>
        <dbReference type="ARBA" id="ARBA00022801"/>
    </source>
</evidence>
<organism evidence="11 12">
    <name type="scientific">Corynebacterium flavescens</name>
    <dbReference type="NCBI Taxonomy" id="28028"/>
    <lineage>
        <taxon>Bacteria</taxon>
        <taxon>Bacillati</taxon>
        <taxon>Actinomycetota</taxon>
        <taxon>Actinomycetes</taxon>
        <taxon>Mycobacteriales</taxon>
        <taxon>Corynebacteriaceae</taxon>
        <taxon>Corynebacterium</taxon>
    </lineage>
</organism>
<dbReference type="GO" id="GO:0004177">
    <property type="term" value="F:aminopeptidase activity"/>
    <property type="evidence" value="ECO:0007669"/>
    <property type="project" value="UniProtKB-KW"/>
</dbReference>
<keyword evidence="6 9" id="KW-0378">Hydrolase</keyword>
<keyword evidence="4 9" id="KW-0645">Protease</keyword>
<dbReference type="EC" id="3.4.11.-" evidence="10"/>
<gene>
    <name evidence="11" type="ORF">CFL01nite_06040</name>
</gene>
<dbReference type="GO" id="GO:0008237">
    <property type="term" value="F:metallopeptidase activity"/>
    <property type="evidence" value="ECO:0007669"/>
    <property type="project" value="UniProtKB-KW"/>
</dbReference>
<reference evidence="11 12" key="1">
    <citation type="submission" date="2019-06" db="EMBL/GenBank/DDBJ databases">
        <title>Whole genome shotgun sequence of Corynebacterium flavescens NBRC 14136.</title>
        <authorList>
            <person name="Hosoyama A."/>
            <person name="Uohara A."/>
            <person name="Ohji S."/>
            <person name="Ichikawa N."/>
        </authorList>
    </citation>
    <scope>NUCLEOTIDE SEQUENCE [LARGE SCALE GENOMIC DNA]</scope>
    <source>
        <strain evidence="11 12">NBRC 14136</strain>
    </source>
</reference>
<dbReference type="GO" id="GO:0008270">
    <property type="term" value="F:zinc ion binding"/>
    <property type="evidence" value="ECO:0007669"/>
    <property type="project" value="InterPro"/>
</dbReference>
<dbReference type="Gene3D" id="2.30.250.10">
    <property type="entry name" value="Aminopeptidase i, Domain 2"/>
    <property type="match status" value="1"/>
</dbReference>
<dbReference type="InterPro" id="IPR023358">
    <property type="entry name" value="Peptidase_M18_dom2"/>
</dbReference>
<dbReference type="CDD" id="cd05658">
    <property type="entry name" value="M18_DAP"/>
    <property type="match status" value="1"/>
</dbReference>